<dbReference type="InterPro" id="IPR000312">
    <property type="entry name" value="Glycosyl_Trfase_fam3"/>
</dbReference>
<dbReference type="AlphaFoldDB" id="A0A210Q8B8"/>
<dbReference type="NCBIfam" id="TIGR02644">
    <property type="entry name" value="Y_phosphoryl"/>
    <property type="match status" value="1"/>
</dbReference>
<evidence type="ECO:0000259" key="6">
    <source>
        <dbReference type="SMART" id="SM00941"/>
    </source>
</evidence>
<keyword evidence="3 5" id="KW-0328">Glycosyltransferase</keyword>
<dbReference type="GO" id="GO:0004645">
    <property type="term" value="F:1,4-alpha-oligoglucan phosphorylase activity"/>
    <property type="evidence" value="ECO:0007669"/>
    <property type="project" value="InterPro"/>
</dbReference>
<dbReference type="Pfam" id="PF02885">
    <property type="entry name" value="Glycos_trans_3N"/>
    <property type="match status" value="1"/>
</dbReference>
<dbReference type="InterPro" id="IPR036566">
    <property type="entry name" value="PYNP-like_C_sf"/>
</dbReference>
<dbReference type="InterPro" id="IPR036320">
    <property type="entry name" value="Glycosyl_Trfase_fam3_N_dom_sf"/>
</dbReference>
<dbReference type="OrthoDB" id="445007at2759"/>
<keyword evidence="8" id="KW-1185">Reference proteome</keyword>
<accession>A0A210Q8B8</accession>
<dbReference type="PROSITE" id="PS00647">
    <property type="entry name" value="THYMID_PHOSPHORYLASE"/>
    <property type="match status" value="1"/>
</dbReference>
<proteinExistence type="inferred from homology"/>
<dbReference type="InterPro" id="IPR000053">
    <property type="entry name" value="Thymidine/pyrmidine_PPase"/>
</dbReference>
<reference evidence="7 8" key="1">
    <citation type="journal article" date="2017" name="Nat. Ecol. Evol.">
        <title>Scallop genome provides insights into evolution of bilaterian karyotype and development.</title>
        <authorList>
            <person name="Wang S."/>
            <person name="Zhang J."/>
            <person name="Jiao W."/>
            <person name="Li J."/>
            <person name="Xun X."/>
            <person name="Sun Y."/>
            <person name="Guo X."/>
            <person name="Huan P."/>
            <person name="Dong B."/>
            <person name="Zhang L."/>
            <person name="Hu X."/>
            <person name="Sun X."/>
            <person name="Wang J."/>
            <person name="Zhao C."/>
            <person name="Wang Y."/>
            <person name="Wang D."/>
            <person name="Huang X."/>
            <person name="Wang R."/>
            <person name="Lv J."/>
            <person name="Li Y."/>
            <person name="Zhang Z."/>
            <person name="Liu B."/>
            <person name="Lu W."/>
            <person name="Hui Y."/>
            <person name="Liang J."/>
            <person name="Zhou Z."/>
            <person name="Hou R."/>
            <person name="Li X."/>
            <person name="Liu Y."/>
            <person name="Li H."/>
            <person name="Ning X."/>
            <person name="Lin Y."/>
            <person name="Zhao L."/>
            <person name="Xing Q."/>
            <person name="Dou J."/>
            <person name="Li Y."/>
            <person name="Mao J."/>
            <person name="Guo H."/>
            <person name="Dou H."/>
            <person name="Li T."/>
            <person name="Mu C."/>
            <person name="Jiang W."/>
            <person name="Fu Q."/>
            <person name="Fu X."/>
            <person name="Miao Y."/>
            <person name="Liu J."/>
            <person name="Yu Q."/>
            <person name="Li R."/>
            <person name="Liao H."/>
            <person name="Li X."/>
            <person name="Kong Y."/>
            <person name="Jiang Z."/>
            <person name="Chourrout D."/>
            <person name="Li R."/>
            <person name="Bao Z."/>
        </authorList>
    </citation>
    <scope>NUCLEOTIDE SEQUENCE [LARGE SCALE GENOMIC DNA]</scope>
    <source>
        <strain evidence="7 8">PY_sf001</strain>
    </source>
</reference>
<dbReference type="EMBL" id="NEDP02004628">
    <property type="protein sequence ID" value="OWF44978.1"/>
    <property type="molecule type" value="Genomic_DNA"/>
</dbReference>
<dbReference type="SMART" id="SM00941">
    <property type="entry name" value="PYNP_C"/>
    <property type="match status" value="1"/>
</dbReference>
<comment type="catalytic activity">
    <reaction evidence="5">
        <text>thymidine + phosphate = 2-deoxy-alpha-D-ribose 1-phosphate + thymine</text>
        <dbReference type="Rhea" id="RHEA:16037"/>
        <dbReference type="ChEBI" id="CHEBI:17748"/>
        <dbReference type="ChEBI" id="CHEBI:17821"/>
        <dbReference type="ChEBI" id="CHEBI:43474"/>
        <dbReference type="ChEBI" id="CHEBI:57259"/>
        <dbReference type="EC" id="2.4.2.4"/>
    </reaction>
</comment>
<dbReference type="STRING" id="6573.A0A210Q8B8"/>
<evidence type="ECO:0000256" key="4">
    <source>
        <dbReference type="ARBA" id="ARBA00022679"/>
    </source>
</evidence>
<comment type="function">
    <text evidence="5">Catalyzes the reversible phosphorolysis of thymidine. The produced molecules are then utilized as carbon and energy sources or in the rescue of pyrimidine bases for nucleotide synthesis.</text>
</comment>
<dbReference type="Pfam" id="PF00591">
    <property type="entry name" value="Glycos_transf_3"/>
    <property type="match status" value="1"/>
</dbReference>
<dbReference type="InterPro" id="IPR013102">
    <property type="entry name" value="PYNP_C"/>
</dbReference>
<dbReference type="GO" id="GO:0009032">
    <property type="term" value="F:thymidine phosphorylase activity"/>
    <property type="evidence" value="ECO:0007669"/>
    <property type="project" value="UniProtKB-UniRule"/>
</dbReference>
<evidence type="ECO:0000313" key="8">
    <source>
        <dbReference type="Proteomes" id="UP000242188"/>
    </source>
</evidence>
<dbReference type="SUPFAM" id="SSF54680">
    <property type="entry name" value="Pyrimidine nucleoside phosphorylase C-terminal domain"/>
    <property type="match status" value="1"/>
</dbReference>
<feature type="domain" description="Pyrimidine nucleoside phosphorylase C-terminal" evidence="6">
    <location>
        <begin position="365"/>
        <end position="439"/>
    </location>
</feature>
<evidence type="ECO:0000313" key="7">
    <source>
        <dbReference type="EMBL" id="OWF44978.1"/>
    </source>
</evidence>
<comment type="subunit">
    <text evidence="2 5">Homodimer.</text>
</comment>
<dbReference type="Gene3D" id="3.90.1170.30">
    <property type="entry name" value="Pyrimidine nucleoside phosphorylase-like, C-terminal domain"/>
    <property type="match status" value="1"/>
</dbReference>
<dbReference type="Gene3D" id="1.20.970.10">
    <property type="entry name" value="Transferase, Pyrimidine Nucleoside Phosphorylase, Chain C"/>
    <property type="match status" value="1"/>
</dbReference>
<dbReference type="Proteomes" id="UP000242188">
    <property type="component" value="Unassembled WGS sequence"/>
</dbReference>
<comment type="pathway">
    <text evidence="5">Pyrimidine metabolism; dTMP biosynthesis via salvage pathway; dTMP from thymine: step 1/2.</text>
</comment>
<evidence type="ECO:0000256" key="1">
    <source>
        <dbReference type="ARBA" id="ARBA00006915"/>
    </source>
</evidence>
<dbReference type="InterPro" id="IPR018090">
    <property type="entry name" value="Pyrmidine_PPas_bac/euk"/>
</dbReference>
<comment type="caution">
    <text evidence="7">The sequence shown here is derived from an EMBL/GenBank/DDBJ whole genome shotgun (WGS) entry which is preliminary data.</text>
</comment>
<dbReference type="SUPFAM" id="SSF47648">
    <property type="entry name" value="Nucleoside phosphorylase/phosphoribosyltransferase N-terminal domain"/>
    <property type="match status" value="1"/>
</dbReference>
<dbReference type="PIRSF" id="PIRSF000478">
    <property type="entry name" value="TP_PyNP"/>
    <property type="match status" value="1"/>
</dbReference>
<dbReference type="GO" id="GO:0005829">
    <property type="term" value="C:cytosol"/>
    <property type="evidence" value="ECO:0007669"/>
    <property type="project" value="TreeGrafter"/>
</dbReference>
<gene>
    <name evidence="7" type="ORF">KP79_PYT07789</name>
</gene>
<protein>
    <recommendedName>
        <fullName evidence="5">Thymidine phosphorylase</fullName>
        <shortName evidence="5">TP</shortName>
        <ecNumber evidence="5">2.4.2.4</ecNumber>
    </recommendedName>
    <alternativeName>
        <fullName evidence="5">TdRPase</fullName>
    </alternativeName>
</protein>
<dbReference type="InterPro" id="IPR035902">
    <property type="entry name" value="Nuc_phospho_transferase"/>
</dbReference>
<dbReference type="EC" id="2.4.2.4" evidence="5"/>
<dbReference type="InterPro" id="IPR017459">
    <property type="entry name" value="Glycosyl_Trfase_fam3_N_dom"/>
</dbReference>
<keyword evidence="4 5" id="KW-0808">Transferase</keyword>
<dbReference type="PANTHER" id="PTHR10515:SF0">
    <property type="entry name" value="THYMIDINE PHOSPHORYLASE"/>
    <property type="match status" value="1"/>
</dbReference>
<name>A0A210Q8B8_MIZYE</name>
<comment type="similarity">
    <text evidence="1 5">Belongs to the thymidine/pyrimidine-nucleoside phosphorylase family.</text>
</comment>
<dbReference type="SUPFAM" id="SSF52418">
    <property type="entry name" value="Nucleoside phosphorylase/phosphoribosyltransferase catalytic domain"/>
    <property type="match status" value="1"/>
</dbReference>
<evidence type="ECO:0000256" key="5">
    <source>
        <dbReference type="PIRNR" id="PIRNR000478"/>
    </source>
</evidence>
<evidence type="ECO:0000256" key="2">
    <source>
        <dbReference type="ARBA" id="ARBA00011738"/>
    </source>
</evidence>
<sequence length="456" mass="48877">MATTGNSVPKSISILDLIVKKRQGMALTKEEIEYFVQGVVDDAVAKEQLGSMLMATVLKGLDDFETTCLTRAMMNSGEIMRWPESWRGKIVDKHSTGGVGDKISLVLAPILASCGMKVPMVSGRGLGHTGGTLDKLESIPGFSVAINTAAMTRILEDVGCCIVGQTETLVPADKKIYAMRDVTGTVESVGLIAASIISKKAAENLDFLILDVKCGKGSTTGSKEDALVLGTRMVNIANGLGINTIALLTEMNNPIGQAIGNALEVAESLNCLHNKGPSDVMKLVCQLGGQLLYRAGLTQTIEESYDMMEARVRDGAAIDCFRRMLVAQGATEDTAKRLCDPENDIWTILPRAKHMTELKSEKKGFVQEIDSKLCAVASGKLGAGRSKWDDVIKFGVGLMLQVCVGDAVEKGDVWVQIHHDSDDVPAEVVTVLEQALVVKDQPLAETNKSRVIEIIA</sequence>
<dbReference type="Pfam" id="PF07831">
    <property type="entry name" value="PYNP_C"/>
    <property type="match status" value="1"/>
</dbReference>
<dbReference type="GO" id="GO:0006206">
    <property type="term" value="P:pyrimidine nucleobase metabolic process"/>
    <property type="evidence" value="ECO:0007669"/>
    <property type="project" value="InterPro"/>
</dbReference>
<dbReference type="FunFam" id="3.40.1030.10:FF:000003">
    <property type="entry name" value="Pyrimidine-nucleoside phosphorylase"/>
    <property type="match status" value="1"/>
</dbReference>
<dbReference type="Gene3D" id="3.40.1030.10">
    <property type="entry name" value="Nucleoside phosphorylase/phosphoribosyltransferase catalytic domain"/>
    <property type="match status" value="1"/>
</dbReference>
<dbReference type="UniPathway" id="UPA00578">
    <property type="reaction ID" value="UER00638"/>
</dbReference>
<dbReference type="NCBIfam" id="NF004490">
    <property type="entry name" value="PRK05820.1"/>
    <property type="match status" value="1"/>
</dbReference>
<evidence type="ECO:0000256" key="3">
    <source>
        <dbReference type="ARBA" id="ARBA00022676"/>
    </source>
</evidence>
<organism evidence="7 8">
    <name type="scientific">Mizuhopecten yessoensis</name>
    <name type="common">Japanese scallop</name>
    <name type="synonym">Patinopecten yessoensis</name>
    <dbReference type="NCBI Taxonomy" id="6573"/>
    <lineage>
        <taxon>Eukaryota</taxon>
        <taxon>Metazoa</taxon>
        <taxon>Spiralia</taxon>
        <taxon>Lophotrochozoa</taxon>
        <taxon>Mollusca</taxon>
        <taxon>Bivalvia</taxon>
        <taxon>Autobranchia</taxon>
        <taxon>Pteriomorphia</taxon>
        <taxon>Pectinida</taxon>
        <taxon>Pectinoidea</taxon>
        <taxon>Pectinidae</taxon>
        <taxon>Mizuhopecten</taxon>
    </lineage>
</organism>
<dbReference type="PANTHER" id="PTHR10515">
    <property type="entry name" value="THYMIDINE PHOSPHORYLASE"/>
    <property type="match status" value="1"/>
</dbReference>
<dbReference type="InterPro" id="IPR017872">
    <property type="entry name" value="Pyrmidine_PPase_CS"/>
</dbReference>
<dbReference type="GO" id="GO:0006213">
    <property type="term" value="P:pyrimidine nucleoside metabolic process"/>
    <property type="evidence" value="ECO:0007669"/>
    <property type="project" value="UniProtKB-UniRule"/>
</dbReference>